<proteinExistence type="predicted"/>
<evidence type="ECO:0000259" key="1">
    <source>
        <dbReference type="PROSITE" id="PS50042"/>
    </source>
</evidence>
<dbReference type="PROSITE" id="PS50042">
    <property type="entry name" value="CNMP_BINDING_3"/>
    <property type="match status" value="1"/>
</dbReference>
<accession>A0ABU7XLJ6</accession>
<dbReference type="InterPro" id="IPR014710">
    <property type="entry name" value="RmlC-like_jellyroll"/>
</dbReference>
<dbReference type="SUPFAM" id="SSF51206">
    <property type="entry name" value="cAMP-binding domain-like"/>
    <property type="match status" value="1"/>
</dbReference>
<dbReference type="InterPro" id="IPR000595">
    <property type="entry name" value="cNMP-bd_dom"/>
</dbReference>
<comment type="caution">
    <text evidence="2">The sequence shown here is derived from an EMBL/GenBank/DDBJ whole genome shotgun (WGS) entry which is preliminary data.</text>
</comment>
<organism evidence="2 3">
    <name type="scientific">Flavivirga spongiicola</name>
    <dbReference type="NCBI Taxonomy" id="421621"/>
    <lineage>
        <taxon>Bacteria</taxon>
        <taxon>Pseudomonadati</taxon>
        <taxon>Bacteroidota</taxon>
        <taxon>Flavobacteriia</taxon>
        <taxon>Flavobacteriales</taxon>
        <taxon>Flavobacteriaceae</taxon>
        <taxon>Flavivirga</taxon>
    </lineage>
</organism>
<sequence>MIKEKGQALLDYINRYVSLTEEEEAILLSKVTYRKYLKGQFIVQQGDVCKYESFVLSGCTKTFHVDNEGQEHILMFSIEDWWTADMGSFITQNPADYNVQCLEHTELIMFSYDIIEGLYAVIPKLERFFRQIIQNAFIASQKRIVRSFSLSAKDRYVYFRNQYPKIEQRIPQYMIASYLGITKEFLSKIKSELIQEQ</sequence>
<evidence type="ECO:0000313" key="2">
    <source>
        <dbReference type="EMBL" id="MEF3831576.1"/>
    </source>
</evidence>
<dbReference type="Pfam" id="PF00027">
    <property type="entry name" value="cNMP_binding"/>
    <property type="match status" value="1"/>
</dbReference>
<gene>
    <name evidence="2" type="ORF">N1F79_00400</name>
</gene>
<dbReference type="CDD" id="cd00038">
    <property type="entry name" value="CAP_ED"/>
    <property type="match status" value="1"/>
</dbReference>
<dbReference type="EMBL" id="JAODOP010000001">
    <property type="protein sequence ID" value="MEF3831576.1"/>
    <property type="molecule type" value="Genomic_DNA"/>
</dbReference>
<name>A0ABU7XLJ6_9FLAO</name>
<feature type="domain" description="Cyclic nucleotide-binding" evidence="1">
    <location>
        <begin position="15"/>
        <end position="74"/>
    </location>
</feature>
<evidence type="ECO:0000313" key="3">
    <source>
        <dbReference type="Proteomes" id="UP001337305"/>
    </source>
</evidence>
<dbReference type="InterPro" id="IPR018490">
    <property type="entry name" value="cNMP-bd_dom_sf"/>
</dbReference>
<keyword evidence="3" id="KW-1185">Reference proteome</keyword>
<dbReference type="RefSeq" id="WP_303308586.1">
    <property type="nucleotide sequence ID" value="NZ_JAODOP010000001.1"/>
</dbReference>
<reference evidence="2 3" key="1">
    <citation type="submission" date="2022-09" db="EMBL/GenBank/DDBJ databases">
        <title>Genome sequencing of Flavivirga sp. MEBiC05379.</title>
        <authorList>
            <person name="Oh H.-M."/>
            <person name="Kwon K.K."/>
            <person name="Park M.J."/>
            <person name="Yang S.-H."/>
        </authorList>
    </citation>
    <scope>NUCLEOTIDE SEQUENCE [LARGE SCALE GENOMIC DNA]</scope>
    <source>
        <strain evidence="2 3">MEBiC05379</strain>
    </source>
</reference>
<dbReference type="Gene3D" id="2.60.120.10">
    <property type="entry name" value="Jelly Rolls"/>
    <property type="match status" value="1"/>
</dbReference>
<protein>
    <submittedName>
        <fullName evidence="2">Crp/Fnr family transcriptional regulator</fullName>
    </submittedName>
</protein>
<dbReference type="Proteomes" id="UP001337305">
    <property type="component" value="Unassembled WGS sequence"/>
</dbReference>